<organism evidence="2 3">
    <name type="scientific">Sulfurospirillum tamanense</name>
    <dbReference type="NCBI Taxonomy" id="2813362"/>
    <lineage>
        <taxon>Bacteria</taxon>
        <taxon>Pseudomonadati</taxon>
        <taxon>Campylobacterota</taxon>
        <taxon>Epsilonproteobacteria</taxon>
        <taxon>Campylobacterales</taxon>
        <taxon>Sulfurospirillaceae</taxon>
        <taxon>Sulfurospirillum</taxon>
    </lineage>
</organism>
<proteinExistence type="predicted"/>
<protein>
    <submittedName>
        <fullName evidence="2">Uncharacterized protein</fullName>
    </submittedName>
</protein>
<feature type="coiled-coil region" evidence="1">
    <location>
        <begin position="4"/>
        <end position="38"/>
    </location>
</feature>
<keyword evidence="3" id="KW-1185">Reference proteome</keyword>
<reference evidence="3" key="1">
    <citation type="submission" date="2021-02" db="EMBL/GenBank/DDBJ databases">
        <title>Sulfurospirillum tamanensis sp. nov.</title>
        <authorList>
            <person name="Merkel A.Y."/>
        </authorList>
    </citation>
    <scope>NUCLEOTIDE SEQUENCE [LARGE SCALE GENOMIC DNA]</scope>
    <source>
        <strain evidence="3">T05b</strain>
    </source>
</reference>
<evidence type="ECO:0000313" key="2">
    <source>
        <dbReference type="EMBL" id="MBN2965174.1"/>
    </source>
</evidence>
<name>A0ABS2WU33_9BACT</name>
<reference evidence="2 3" key="3">
    <citation type="submission" date="2021-02" db="EMBL/GenBank/DDBJ databases">
        <authorList>
            <person name="Merkel A.Y."/>
        </authorList>
    </citation>
    <scope>NUCLEOTIDE SEQUENCE [LARGE SCALE GENOMIC DNA]</scope>
    <source>
        <strain evidence="2 3">T05b</strain>
    </source>
</reference>
<gene>
    <name evidence="2" type="ORF">JWV37_10305</name>
</gene>
<sequence>MQCLVRKAELIAMLKARIEEVKAQDKRAARKLENLLKRAISAPEIAVI</sequence>
<accession>A0ABS2WU33</accession>
<comment type="caution">
    <text evidence="2">The sequence shown here is derived from an EMBL/GenBank/DDBJ whole genome shotgun (WGS) entry which is preliminary data.</text>
</comment>
<keyword evidence="1" id="KW-0175">Coiled coil</keyword>
<dbReference type="EMBL" id="JAFHKK010000026">
    <property type="protein sequence ID" value="MBN2965174.1"/>
    <property type="molecule type" value="Genomic_DNA"/>
</dbReference>
<evidence type="ECO:0000313" key="3">
    <source>
        <dbReference type="Proteomes" id="UP000703590"/>
    </source>
</evidence>
<dbReference type="RefSeq" id="WP_205459719.1">
    <property type="nucleotide sequence ID" value="NZ_JAFHKK010000026.1"/>
</dbReference>
<reference evidence="2 3" key="2">
    <citation type="submission" date="2021-02" db="EMBL/GenBank/DDBJ databases">
        <title>Sulfurospirillum tamanensis sp. nov.</title>
        <authorList>
            <person name="Frolova A."/>
            <person name="Merkel A."/>
            <person name="Slobodkin A."/>
        </authorList>
    </citation>
    <scope>NUCLEOTIDE SEQUENCE [LARGE SCALE GENOMIC DNA]</scope>
    <source>
        <strain evidence="2 3">T05b</strain>
    </source>
</reference>
<dbReference type="Proteomes" id="UP000703590">
    <property type="component" value="Unassembled WGS sequence"/>
</dbReference>
<evidence type="ECO:0000256" key="1">
    <source>
        <dbReference type="SAM" id="Coils"/>
    </source>
</evidence>